<keyword evidence="1" id="KW-0472">Membrane</keyword>
<evidence type="ECO:0000256" key="1">
    <source>
        <dbReference type="SAM" id="Phobius"/>
    </source>
</evidence>
<gene>
    <name evidence="2" type="ORF">HMF3257_11790</name>
</gene>
<keyword evidence="1" id="KW-0812">Transmembrane</keyword>
<evidence type="ECO:0000313" key="3">
    <source>
        <dbReference type="Proteomes" id="UP000249016"/>
    </source>
</evidence>
<reference evidence="2 3" key="1">
    <citation type="submission" date="2018-06" db="EMBL/GenBank/DDBJ databases">
        <title>Spirosoma sp. HMF3257 Genome sequencing and assembly.</title>
        <authorList>
            <person name="Kang H."/>
            <person name="Cha I."/>
            <person name="Kim H."/>
            <person name="Kang J."/>
            <person name="Joh K."/>
        </authorList>
    </citation>
    <scope>NUCLEOTIDE SEQUENCE [LARGE SCALE GENOMIC DNA]</scope>
    <source>
        <strain evidence="2 3">HMF3257</strain>
    </source>
</reference>
<dbReference type="AlphaFoldDB" id="A0A327NHN0"/>
<dbReference type="PANTHER" id="PTHR31061">
    <property type="entry name" value="LD22376P"/>
    <property type="match status" value="1"/>
</dbReference>
<organism evidence="2 3">
    <name type="scientific">Spirosoma telluris</name>
    <dbReference type="NCBI Taxonomy" id="2183553"/>
    <lineage>
        <taxon>Bacteria</taxon>
        <taxon>Pseudomonadati</taxon>
        <taxon>Bacteroidota</taxon>
        <taxon>Cytophagia</taxon>
        <taxon>Cytophagales</taxon>
        <taxon>Cytophagaceae</taxon>
        <taxon>Spirosoma</taxon>
    </lineage>
</organism>
<feature type="transmembrane region" description="Helical" evidence="1">
    <location>
        <begin position="313"/>
        <end position="335"/>
    </location>
</feature>
<feature type="transmembrane region" description="Helical" evidence="1">
    <location>
        <begin position="287"/>
        <end position="306"/>
    </location>
</feature>
<proteinExistence type="predicted"/>
<feature type="transmembrane region" description="Helical" evidence="1">
    <location>
        <begin position="355"/>
        <end position="378"/>
    </location>
</feature>
<feature type="transmembrane region" description="Helical" evidence="1">
    <location>
        <begin position="168"/>
        <end position="187"/>
    </location>
</feature>
<feature type="transmembrane region" description="Helical" evidence="1">
    <location>
        <begin position="113"/>
        <end position="132"/>
    </location>
</feature>
<dbReference type="PANTHER" id="PTHR31061:SF24">
    <property type="entry name" value="LD22376P"/>
    <property type="match status" value="1"/>
</dbReference>
<feature type="transmembrane region" description="Helical" evidence="1">
    <location>
        <begin position="79"/>
        <end position="101"/>
    </location>
</feature>
<dbReference type="EMBL" id="QLII01000001">
    <property type="protein sequence ID" value="RAI74762.1"/>
    <property type="molecule type" value="Genomic_DNA"/>
</dbReference>
<keyword evidence="1" id="KW-1133">Transmembrane helix</keyword>
<comment type="caution">
    <text evidence="2">The sequence shown here is derived from an EMBL/GenBank/DDBJ whole genome shotgun (WGS) entry which is preliminary data.</text>
</comment>
<feature type="transmembrane region" description="Helical" evidence="1">
    <location>
        <begin position="256"/>
        <end position="275"/>
    </location>
</feature>
<feature type="transmembrane region" description="Helical" evidence="1">
    <location>
        <begin position="224"/>
        <end position="244"/>
    </location>
</feature>
<feature type="transmembrane region" description="Helical" evidence="1">
    <location>
        <begin position="144"/>
        <end position="161"/>
    </location>
</feature>
<keyword evidence="3" id="KW-1185">Reference proteome</keyword>
<dbReference type="Proteomes" id="UP000249016">
    <property type="component" value="Unassembled WGS sequence"/>
</dbReference>
<name>A0A327NHN0_9BACT</name>
<sequence>MPKPMSVLSTSPVEPAVLQPAPVKRLLSLDTLRGFDMFWIMGGEEIFQVLAKTTGWAWAILIADQFTHPSWNGFRAYDLIFPLFVFMAGVSTPFSIGSRLEKGDEKAQIARKIITRGIILVLLGIIYNNGLFVKAIEDTRFPSVLGRIGLAGMFAQLIFLYAKPRTQYIWFVGILLGYWAAMMLIPVPGCGAGVLTMECNLASYIDRMVVPGHLYKTIHDPEGLFSTIPAIGNALLGIFAGSFLKTHGKTGNQKALQLIGAGALFIFLGVVWNFVFPINKNLWTSSFMLVTGGLSLTLLGIFYWIIDVKGIKGWTFFFTIIGMNSILIYLAGEFIEFEYATHFFFGGLIKLLSSGWVAALLGVLGYIAVKWVFLYFLYKKKTFLRV</sequence>
<accession>A0A327NHN0</accession>
<protein>
    <submittedName>
        <fullName evidence="2">DUF5009 domain-containing protein</fullName>
    </submittedName>
</protein>
<evidence type="ECO:0000313" key="2">
    <source>
        <dbReference type="EMBL" id="RAI74762.1"/>
    </source>
</evidence>